<evidence type="ECO:0000313" key="7">
    <source>
        <dbReference type="EMBL" id="KAJ8786417.1"/>
    </source>
</evidence>
<organism evidence="6 8">
    <name type="scientific">Eschrichtius robustus</name>
    <name type="common">California gray whale</name>
    <name type="synonym">Eschrichtius gibbosus</name>
    <dbReference type="NCBI Taxonomy" id="9764"/>
    <lineage>
        <taxon>Eukaryota</taxon>
        <taxon>Metazoa</taxon>
        <taxon>Chordata</taxon>
        <taxon>Craniata</taxon>
        <taxon>Vertebrata</taxon>
        <taxon>Euteleostomi</taxon>
        <taxon>Mammalia</taxon>
        <taxon>Eutheria</taxon>
        <taxon>Laurasiatheria</taxon>
        <taxon>Artiodactyla</taxon>
        <taxon>Whippomorpha</taxon>
        <taxon>Cetacea</taxon>
        <taxon>Mysticeti</taxon>
        <taxon>Eschrichtiidae</taxon>
        <taxon>Eschrichtius</taxon>
    </lineage>
</organism>
<dbReference type="InterPro" id="IPR023575">
    <property type="entry name" value="Ribosomal_uS19_SF"/>
</dbReference>
<evidence type="ECO:0000256" key="2">
    <source>
        <dbReference type="ARBA" id="ARBA00022980"/>
    </source>
</evidence>
<gene>
    <name evidence="7" type="ORF">J1605_006392</name>
    <name evidence="6" type="ORF">J1605_010592</name>
</gene>
<dbReference type="GO" id="GO:0006412">
    <property type="term" value="P:translation"/>
    <property type="evidence" value="ECO:0007669"/>
    <property type="project" value="InterPro"/>
</dbReference>
<proteinExistence type="inferred from homology"/>
<dbReference type="GO" id="GO:1990904">
    <property type="term" value="C:ribonucleoprotein complex"/>
    <property type="evidence" value="ECO:0007669"/>
    <property type="project" value="UniProtKB-KW"/>
</dbReference>
<feature type="region of interest" description="Disordered" evidence="5">
    <location>
        <begin position="50"/>
        <end position="105"/>
    </location>
</feature>
<dbReference type="AlphaFoldDB" id="A0AB34GQN3"/>
<evidence type="ECO:0000256" key="3">
    <source>
        <dbReference type="ARBA" id="ARBA00023274"/>
    </source>
</evidence>
<feature type="compositionally biased region" description="Low complexity" evidence="5">
    <location>
        <begin position="50"/>
        <end position="64"/>
    </location>
</feature>
<evidence type="ECO:0000256" key="4">
    <source>
        <dbReference type="ARBA" id="ARBA00035469"/>
    </source>
</evidence>
<keyword evidence="3" id="KW-0687">Ribonucleoprotein</keyword>
<sequence>MAEVEPKKKRTFRKFTCLGVDLDQLPDIRPRSSGCSCTARAAETWPAEEAALAAAAPAQAGEEAPPTEKPQVEKTPLLEGIISPEMRGSVVGSQRPDLQPGGNQP</sequence>
<dbReference type="Proteomes" id="UP001159641">
    <property type="component" value="Unassembled WGS sequence"/>
</dbReference>
<accession>A0AB34GQN3</accession>
<evidence type="ECO:0000313" key="6">
    <source>
        <dbReference type="EMBL" id="KAJ8781844.1"/>
    </source>
</evidence>
<dbReference type="EMBL" id="JAIQCJ010002137">
    <property type="protein sequence ID" value="KAJ8781844.1"/>
    <property type="molecule type" value="Genomic_DNA"/>
</dbReference>
<dbReference type="Gene3D" id="3.30.860.10">
    <property type="entry name" value="30s Ribosomal Protein S19, Chain A"/>
    <property type="match status" value="1"/>
</dbReference>
<protein>
    <recommendedName>
        <fullName evidence="4">40S ribosomal protein S15</fullName>
    </recommendedName>
</protein>
<reference evidence="6 8" key="1">
    <citation type="submission" date="2022-11" db="EMBL/GenBank/DDBJ databases">
        <title>Whole genome sequence of Eschrichtius robustus ER-17-0199.</title>
        <authorList>
            <person name="Bruniche-Olsen A."/>
            <person name="Black A.N."/>
            <person name="Fields C.J."/>
            <person name="Walden K."/>
            <person name="Dewoody J.A."/>
        </authorList>
    </citation>
    <scope>NUCLEOTIDE SEQUENCE [LARGE SCALE GENOMIC DNA]</scope>
    <source>
        <strain evidence="6">ER-17-0199</strain>
        <tissue evidence="6">Blubber</tissue>
    </source>
</reference>
<evidence type="ECO:0000313" key="8">
    <source>
        <dbReference type="Proteomes" id="UP001159641"/>
    </source>
</evidence>
<evidence type="ECO:0000256" key="1">
    <source>
        <dbReference type="ARBA" id="ARBA00007345"/>
    </source>
</evidence>
<dbReference type="GO" id="GO:0005840">
    <property type="term" value="C:ribosome"/>
    <property type="evidence" value="ECO:0007669"/>
    <property type="project" value="UniProtKB-KW"/>
</dbReference>
<keyword evidence="8" id="KW-1185">Reference proteome</keyword>
<evidence type="ECO:0000256" key="5">
    <source>
        <dbReference type="SAM" id="MobiDB-lite"/>
    </source>
</evidence>
<name>A0AB34GQN3_ESCRO</name>
<comment type="caution">
    <text evidence="6">The sequence shown here is derived from an EMBL/GenBank/DDBJ whole genome shotgun (WGS) entry which is preliminary data.</text>
</comment>
<dbReference type="GO" id="GO:0003735">
    <property type="term" value="F:structural constituent of ribosome"/>
    <property type="evidence" value="ECO:0007669"/>
    <property type="project" value="InterPro"/>
</dbReference>
<comment type="similarity">
    <text evidence="1">Belongs to the universal ribosomal protein uS19 family.</text>
</comment>
<keyword evidence="2" id="KW-0689">Ribosomal protein</keyword>
<dbReference type="EMBL" id="JAIQCJ010001992">
    <property type="protein sequence ID" value="KAJ8786417.1"/>
    <property type="molecule type" value="Genomic_DNA"/>
</dbReference>